<comment type="caution">
    <text evidence="3">The sequence shown here is derived from an EMBL/GenBank/DDBJ whole genome shotgun (WGS) entry which is preliminary data.</text>
</comment>
<evidence type="ECO:0000259" key="2">
    <source>
        <dbReference type="Pfam" id="PF12770"/>
    </source>
</evidence>
<evidence type="ECO:0000256" key="1">
    <source>
        <dbReference type="SAM" id="MobiDB-lite"/>
    </source>
</evidence>
<feature type="domain" description="CHAT" evidence="2">
    <location>
        <begin position="478"/>
        <end position="809"/>
    </location>
</feature>
<organism evidence="3 4">
    <name type="scientific">Floridaenema evergladense BLCC-F167</name>
    <dbReference type="NCBI Taxonomy" id="3153639"/>
    <lineage>
        <taxon>Bacteria</taxon>
        <taxon>Bacillati</taxon>
        <taxon>Cyanobacteriota</taxon>
        <taxon>Cyanophyceae</taxon>
        <taxon>Oscillatoriophycideae</taxon>
        <taxon>Aerosakkonematales</taxon>
        <taxon>Aerosakkonemataceae</taxon>
        <taxon>Floridanema</taxon>
        <taxon>Floridanema evergladense</taxon>
    </lineage>
</organism>
<gene>
    <name evidence="3" type="ORF">ACE1CA_19370</name>
</gene>
<accession>A0ABV4WP34</accession>
<proteinExistence type="predicted"/>
<feature type="region of interest" description="Disordered" evidence="1">
    <location>
        <begin position="239"/>
        <end position="275"/>
    </location>
</feature>
<protein>
    <submittedName>
        <fullName evidence="3">CHAT domain-containing protein</fullName>
    </submittedName>
</protein>
<dbReference type="RefSeq" id="WP_413279069.1">
    <property type="nucleotide sequence ID" value="NZ_JBHFNT010000170.1"/>
</dbReference>
<feature type="non-terminal residue" evidence="3">
    <location>
        <position position="1"/>
    </location>
</feature>
<dbReference type="SUPFAM" id="SSF48452">
    <property type="entry name" value="TPR-like"/>
    <property type="match status" value="1"/>
</dbReference>
<dbReference type="EMBL" id="JBHFNT010000170">
    <property type="protein sequence ID" value="MFB2836696.1"/>
    <property type="molecule type" value="Genomic_DNA"/>
</dbReference>
<name>A0ABV4WP34_9CYAN</name>
<evidence type="ECO:0000313" key="4">
    <source>
        <dbReference type="Proteomes" id="UP001576780"/>
    </source>
</evidence>
<feature type="compositionally biased region" description="Low complexity" evidence="1">
    <location>
        <begin position="264"/>
        <end position="275"/>
    </location>
</feature>
<reference evidence="3 4" key="1">
    <citation type="submission" date="2024-09" db="EMBL/GenBank/DDBJ databases">
        <title>Floridaenema gen nov. (Aerosakkonemataceae, Aerosakkonematales ord. nov., Cyanobacteria) from benthic tropical and subtropical fresh waters, with the description of four new species.</title>
        <authorList>
            <person name="Moretto J.A."/>
            <person name="Berthold D.E."/>
            <person name="Lefler F.W."/>
            <person name="Huang I.-S."/>
            <person name="Laughinghouse H. IV."/>
        </authorList>
    </citation>
    <scope>NUCLEOTIDE SEQUENCE [LARGE SCALE GENOMIC DNA]</scope>
    <source>
        <strain evidence="3 4">BLCC-F167</strain>
    </source>
</reference>
<dbReference type="Proteomes" id="UP001576780">
    <property type="component" value="Unassembled WGS sequence"/>
</dbReference>
<keyword evidence="4" id="KW-1185">Reference proteome</keyword>
<dbReference type="InterPro" id="IPR024983">
    <property type="entry name" value="CHAT_dom"/>
</dbReference>
<dbReference type="InterPro" id="IPR011990">
    <property type="entry name" value="TPR-like_helical_dom_sf"/>
</dbReference>
<dbReference type="PANTHER" id="PTHR10098:SF108">
    <property type="entry name" value="TETRATRICOPEPTIDE REPEAT PROTEIN 28"/>
    <property type="match status" value="1"/>
</dbReference>
<dbReference type="Pfam" id="PF12770">
    <property type="entry name" value="CHAT"/>
    <property type="match status" value="1"/>
</dbReference>
<feature type="compositionally biased region" description="Polar residues" evidence="1">
    <location>
        <begin position="241"/>
        <end position="263"/>
    </location>
</feature>
<sequence>RGDRGENLESAIAFYTNALTVRTREAFPQDWAMTQNNLANAYLYRIRGDRGENLESAIAFYTNALTVRTREAFPQHWAMTQNNLGFAYGNRIRGERTDNIKQAIKCYREALEIRTPSAYPLDCLQTGRNLGDLAFELQDWENAIYGYENAISAVEQSREWATSQRSKREILENALNIYENMVQSCINAQHYETALLTIERSKSRTLIELLDNTNLYPKNATPDQKQRLHQLRRQIFRVQQELDNNESPTETETDTNSKTQGRNISPTASSPSPISNLETQLKTLQQQLSELVTEINDPDFTLTQKVKPELPDFTQLLDHQTALIQWYLPPFSESGFYTFIVTTSAEDPPKSPFTRGTLNDLVPPLTKDENPVPPLLRGVRGDQIQIPPAEDPPKSPFTRGTLNDPVPPLTKDENPVPPLLRGVRGDQIQIQPLYFPPENRQQLDIAIANYLSDYRQKTWGDTLSSRLTTLATSLHLNEILDQIPETIEKLILIPHCDLHLLPLHALEGKRQKADNTEKTGYLIDLFTNGIQYAPSCQFLQRLHQRQRQTPPKTPLFAIQNPTKDLRYTEIEVETISRKFNPDTHILKNEKATKNAFNSPENLAQLSTAYYAHFSCHGSFNSNNPLNSALFLANPTATPEIAEDKDNKDRYIILRSDRRLDTLTQGLTLKEIFTNLNLPTCRLVTLSACETGLVGRVLTDEYLGLPSGFLYAGAINVVSSLWSVSDFSTAFLMIRFYQELENISNIPLALQAAQKWLKSVSRPDFLTWLQKEVKINETQLIQIEMILLCDFPKTQPFVEPQYWAAFCPIGL</sequence>
<feature type="region of interest" description="Disordered" evidence="1">
    <location>
        <begin position="350"/>
        <end position="416"/>
    </location>
</feature>
<evidence type="ECO:0000313" key="3">
    <source>
        <dbReference type="EMBL" id="MFB2836696.1"/>
    </source>
</evidence>
<dbReference type="Gene3D" id="1.25.40.10">
    <property type="entry name" value="Tetratricopeptide repeat domain"/>
    <property type="match status" value="1"/>
</dbReference>
<dbReference type="PANTHER" id="PTHR10098">
    <property type="entry name" value="RAPSYN-RELATED"/>
    <property type="match status" value="1"/>
</dbReference>